<feature type="chain" id="PRO_5045185244" evidence="1">
    <location>
        <begin position="20"/>
        <end position="688"/>
    </location>
</feature>
<dbReference type="InterPro" id="IPR043751">
    <property type="entry name" value="DUF5696"/>
</dbReference>
<accession>A0ABX0UBK5</accession>
<dbReference type="Pfam" id="PF18952">
    <property type="entry name" value="DUF5696"/>
    <property type="match status" value="1"/>
</dbReference>
<dbReference type="EMBL" id="JAASQL010000005">
    <property type="protein sequence ID" value="NIJ46214.1"/>
    <property type="molecule type" value="Genomic_DNA"/>
</dbReference>
<dbReference type="Gene3D" id="3.20.20.80">
    <property type="entry name" value="Glycosidases"/>
    <property type="match status" value="1"/>
</dbReference>
<proteinExistence type="predicted"/>
<gene>
    <name evidence="2" type="ORF">FHR24_002698</name>
</gene>
<reference evidence="2 3" key="1">
    <citation type="submission" date="2020-03" db="EMBL/GenBank/DDBJ databases">
        <title>Genomic Encyclopedia of Type Strains, Phase IV (KMG-IV): sequencing the most valuable type-strain genomes for metagenomic binning, comparative biology and taxonomic classification.</title>
        <authorList>
            <person name="Goeker M."/>
        </authorList>
    </citation>
    <scope>NUCLEOTIDE SEQUENCE [LARGE SCALE GENOMIC DNA]</scope>
    <source>
        <strain evidence="2 3">DSM 101599</strain>
    </source>
</reference>
<comment type="caution">
    <text evidence="2">The sequence shown here is derived from an EMBL/GenBank/DDBJ whole genome shotgun (WGS) entry which is preliminary data.</text>
</comment>
<feature type="signal peptide" evidence="1">
    <location>
        <begin position="1"/>
        <end position="19"/>
    </location>
</feature>
<keyword evidence="3" id="KW-1185">Reference proteome</keyword>
<evidence type="ECO:0000313" key="2">
    <source>
        <dbReference type="EMBL" id="NIJ46214.1"/>
    </source>
</evidence>
<dbReference type="Proteomes" id="UP000745859">
    <property type="component" value="Unassembled WGS sequence"/>
</dbReference>
<keyword evidence="1" id="KW-0732">Signal</keyword>
<organism evidence="2 3">
    <name type="scientific">Wenyingzhuangia heitensis</name>
    <dbReference type="NCBI Taxonomy" id="1487859"/>
    <lineage>
        <taxon>Bacteria</taxon>
        <taxon>Pseudomonadati</taxon>
        <taxon>Bacteroidota</taxon>
        <taxon>Flavobacteriia</taxon>
        <taxon>Flavobacteriales</taxon>
        <taxon>Flavobacteriaceae</taxon>
        <taxon>Wenyingzhuangia</taxon>
    </lineage>
</organism>
<dbReference type="RefSeq" id="WP_167189856.1">
    <property type="nucleotide sequence ID" value="NZ_JAASQL010000005.1"/>
</dbReference>
<evidence type="ECO:0000313" key="3">
    <source>
        <dbReference type="Proteomes" id="UP000745859"/>
    </source>
</evidence>
<sequence>MRNIVVLFLCIVFLTNCNAGQKGKNTTNLVFIETNNIKVSVNAKSGCFTVLEKKTEQLWNSDPWENAAGLLTLTDEKGRHQTVNLSESKKVEVSKLSSNTIGIQFLKPVFKNGTVANGVVVKTLLTLNIKTSQLSVEVLDVVAGDSKLISLRYPSRQFSLETDVDKGAAVIPQEQGVICPSYIFPMNGGRFCAWDDQTYSKKSIGKIPLYTNGFGLSMPWWGTYNEKSAVVGILNSDSRAEMFYNINNNGQYLFDALGEMTPYKRVVYLDPVWKLNKKKEKREIVYHFIPNGDYKDMTKIYRKEAKERGYFVSLKEKEKKDPNVNKLPGAIYMGIYGGYPHYVNMPGMAFTFDELKEMIKTTHDELGVENAFIHAWGVFSNFPPNCWPISEALGGEKKLKEAVDLAKKYGYLYSSYHAYSPLLENDPDFSTDMMEKRADGKIKKVGNRWARVQPKYQLGLAQKHLEQEIETLGLEADITDITFATYPENGNEGRLALAKYLASLNVVNGTEHGAEKWIPYFDMFEGMAYIESGSLSSISKKVPLFNMVYHDAIALFGKIQNPDNEVSGTGDFRIKALRSILFGRGTTIFFSPYEFDGMKDMIKMANSLVSPIHKETFYAELTSHEFLSIDFKIQKTKFSNGTEVTVNVGPVAQTTKGGITIPGFGYYVKMENGKIKKGHFNIGITLDK</sequence>
<evidence type="ECO:0000256" key="1">
    <source>
        <dbReference type="SAM" id="SignalP"/>
    </source>
</evidence>
<name>A0ABX0UBK5_9FLAO</name>
<protein>
    <submittedName>
        <fullName evidence="2">Uncharacterized protein</fullName>
    </submittedName>
</protein>